<sequence>MDFITKFIPKSQQDVLDKANALIEEKNIKQEIFDEASLYSQKVFQNLVNPDEDVDRFEQLQIDKEIEMIKFYLVLDFLESIGCKFTPSVFQNETQMTNHFFDRQYLEEKLKLRKYDKTPMLVQLIEELRMWTNQKE</sequence>
<proteinExistence type="predicted"/>
<keyword evidence="2" id="KW-1185">Reference proteome</keyword>
<name>A0ABR2IKY2_9EUKA</name>
<dbReference type="EMBL" id="JAPFFF010000017">
    <property type="protein sequence ID" value="KAK8863818.1"/>
    <property type="molecule type" value="Genomic_DNA"/>
</dbReference>
<evidence type="ECO:0000313" key="1">
    <source>
        <dbReference type="EMBL" id="KAK8863818.1"/>
    </source>
</evidence>
<organism evidence="1 2">
    <name type="scientific">Tritrichomonas musculus</name>
    <dbReference type="NCBI Taxonomy" id="1915356"/>
    <lineage>
        <taxon>Eukaryota</taxon>
        <taxon>Metamonada</taxon>
        <taxon>Parabasalia</taxon>
        <taxon>Tritrichomonadida</taxon>
        <taxon>Tritrichomonadidae</taxon>
        <taxon>Tritrichomonas</taxon>
    </lineage>
</organism>
<dbReference type="Proteomes" id="UP001470230">
    <property type="component" value="Unassembled WGS sequence"/>
</dbReference>
<reference evidence="1 2" key="1">
    <citation type="submission" date="2024-04" db="EMBL/GenBank/DDBJ databases">
        <title>Tritrichomonas musculus Genome.</title>
        <authorList>
            <person name="Alves-Ferreira E."/>
            <person name="Grigg M."/>
            <person name="Lorenzi H."/>
            <person name="Galac M."/>
        </authorList>
    </citation>
    <scope>NUCLEOTIDE SEQUENCE [LARGE SCALE GENOMIC DNA]</scope>
    <source>
        <strain evidence="1 2">EAF2021</strain>
    </source>
</reference>
<dbReference type="Gene3D" id="1.20.960.40">
    <property type="match status" value="1"/>
</dbReference>
<gene>
    <name evidence="1" type="ORF">M9Y10_011508</name>
</gene>
<evidence type="ECO:0000313" key="2">
    <source>
        <dbReference type="Proteomes" id="UP001470230"/>
    </source>
</evidence>
<comment type="caution">
    <text evidence="1">The sequence shown here is derived from an EMBL/GenBank/DDBJ whole genome shotgun (WGS) entry which is preliminary data.</text>
</comment>
<protein>
    <submittedName>
        <fullName evidence="1">Uncharacterized protein</fullName>
    </submittedName>
</protein>
<accession>A0ABR2IKY2</accession>